<proteinExistence type="predicted"/>
<sequence length="80" mass="8616">MKRIAFVFVFIVLSTIALSNTASAQCAMCSVNAEQSVKNGNTQGKGLNTGILYLLAIPYVLLTGIGVLWYVKYRKGTTAL</sequence>
<keyword evidence="1" id="KW-0812">Transmembrane</keyword>
<protein>
    <submittedName>
        <fullName evidence="3">Uncharacterized protein</fullName>
    </submittedName>
</protein>
<keyword evidence="2" id="KW-0732">Signal</keyword>
<feature type="transmembrane region" description="Helical" evidence="1">
    <location>
        <begin position="50"/>
        <end position="71"/>
    </location>
</feature>
<reference evidence="3 4" key="1">
    <citation type="submission" date="2017-04" db="EMBL/GenBank/DDBJ databases">
        <authorList>
            <person name="Afonso C.L."/>
            <person name="Miller P.J."/>
            <person name="Scott M.A."/>
            <person name="Spackman E."/>
            <person name="Goraichik I."/>
            <person name="Dimitrov K.M."/>
            <person name="Suarez D.L."/>
            <person name="Swayne D.E."/>
        </authorList>
    </citation>
    <scope>NUCLEOTIDE SEQUENCE [LARGE SCALE GENOMIC DNA]</scope>
    <source>
        <strain evidence="3 4">DSM 19625</strain>
    </source>
</reference>
<feature type="signal peptide" evidence="2">
    <location>
        <begin position="1"/>
        <end position="24"/>
    </location>
</feature>
<dbReference type="EMBL" id="FWYB01000002">
    <property type="protein sequence ID" value="SMC70898.1"/>
    <property type="molecule type" value="Genomic_DNA"/>
</dbReference>
<dbReference type="AlphaFoldDB" id="A0A1W2BEX8"/>
<dbReference type="STRING" id="475255.SAMN04488101_102360"/>
<keyword evidence="4" id="KW-1185">Reference proteome</keyword>
<organism evidence="3 4">
    <name type="scientific">Pedobacter nyackensis</name>
    <dbReference type="NCBI Taxonomy" id="475255"/>
    <lineage>
        <taxon>Bacteria</taxon>
        <taxon>Pseudomonadati</taxon>
        <taxon>Bacteroidota</taxon>
        <taxon>Sphingobacteriia</taxon>
        <taxon>Sphingobacteriales</taxon>
        <taxon>Sphingobacteriaceae</taxon>
        <taxon>Pedobacter</taxon>
    </lineage>
</organism>
<feature type="chain" id="PRO_5012754688" evidence="2">
    <location>
        <begin position="25"/>
        <end position="80"/>
    </location>
</feature>
<accession>A0A1W2BEX8</accession>
<dbReference type="OrthoDB" id="678747at2"/>
<dbReference type="Proteomes" id="UP000192678">
    <property type="component" value="Unassembled WGS sequence"/>
</dbReference>
<gene>
    <name evidence="3" type="ORF">SAMN04488101_102360</name>
</gene>
<keyword evidence="1" id="KW-0472">Membrane</keyword>
<evidence type="ECO:0000256" key="2">
    <source>
        <dbReference type="SAM" id="SignalP"/>
    </source>
</evidence>
<evidence type="ECO:0000313" key="4">
    <source>
        <dbReference type="Proteomes" id="UP000192678"/>
    </source>
</evidence>
<dbReference type="RefSeq" id="WP_084288187.1">
    <property type="nucleotide sequence ID" value="NZ_FWYB01000002.1"/>
</dbReference>
<name>A0A1W2BEX8_9SPHI</name>
<evidence type="ECO:0000256" key="1">
    <source>
        <dbReference type="SAM" id="Phobius"/>
    </source>
</evidence>
<keyword evidence="1" id="KW-1133">Transmembrane helix</keyword>
<evidence type="ECO:0000313" key="3">
    <source>
        <dbReference type="EMBL" id="SMC70898.1"/>
    </source>
</evidence>